<reference evidence="9" key="1">
    <citation type="journal article" date="2021" name="Proc. Natl. Acad. Sci. U.S.A.">
        <title>Three genomes in the algal genus Volvox reveal the fate of a haploid sex-determining region after a transition to homothallism.</title>
        <authorList>
            <person name="Yamamoto K."/>
            <person name="Hamaji T."/>
            <person name="Kawai-Toyooka H."/>
            <person name="Matsuzaki R."/>
            <person name="Takahashi F."/>
            <person name="Nishimura Y."/>
            <person name="Kawachi M."/>
            <person name="Noguchi H."/>
            <person name="Minakuchi Y."/>
            <person name="Umen J.G."/>
            <person name="Toyoda A."/>
            <person name="Nozaki H."/>
        </authorList>
    </citation>
    <scope>NUCLEOTIDE SEQUENCE</scope>
    <source>
        <strain evidence="9">NIES-3786</strain>
    </source>
</reference>
<evidence type="ECO:0000256" key="4">
    <source>
        <dbReference type="ARBA" id="ARBA00022917"/>
    </source>
</evidence>
<sequence length="121" mass="13088">MGMDALAITPAALAEMISLIENGTISGKIAKDILPDLLQGRGNKGIRTYIEKQGLLMISDEAAIGAMVDKVLEANQKQLQEFRAGKTKLQGYFEGQVMKESKGRVNPGLMKAILLRKLSGE</sequence>
<keyword evidence="3" id="KW-0067">ATP-binding</keyword>
<proteinExistence type="predicted"/>
<dbReference type="PANTHER" id="PTHR11659:SF0">
    <property type="entry name" value="GLUTAMYL-TRNA(GLN) AMIDOTRANSFERASE SUBUNIT B, MITOCHONDRIAL"/>
    <property type="match status" value="1"/>
</dbReference>
<evidence type="ECO:0000313" key="10">
    <source>
        <dbReference type="Proteomes" id="UP000747110"/>
    </source>
</evidence>
<dbReference type="GO" id="GO:0006412">
    <property type="term" value="P:translation"/>
    <property type="evidence" value="ECO:0007669"/>
    <property type="project" value="UniProtKB-KW"/>
</dbReference>
<dbReference type="PANTHER" id="PTHR11659">
    <property type="entry name" value="GLUTAMYL-TRNA GLN AMIDOTRANSFERASE SUBUNIT B MITOCHONDRIAL AND PROKARYOTIC PET112-RELATED"/>
    <property type="match status" value="1"/>
</dbReference>
<dbReference type="GO" id="GO:0050567">
    <property type="term" value="F:glutaminyl-tRNA synthase (glutamine-hydrolyzing) activity"/>
    <property type="evidence" value="ECO:0007669"/>
    <property type="project" value="TreeGrafter"/>
</dbReference>
<keyword evidence="4" id="KW-0648">Protein biosynthesis</keyword>
<comment type="caution">
    <text evidence="9">The sequence shown here is derived from an EMBL/GenBank/DDBJ whole genome shotgun (WGS) entry which is preliminary data.</text>
</comment>
<evidence type="ECO:0000313" key="9">
    <source>
        <dbReference type="EMBL" id="GIL89663.1"/>
    </source>
</evidence>
<dbReference type="FunFam" id="1.10.10.410:FF:000001">
    <property type="entry name" value="Aspartyl/glutamyl-tRNA(Asn/Gln) amidotransferase subunit B"/>
    <property type="match status" value="1"/>
</dbReference>
<keyword evidence="1" id="KW-0436">Ligase</keyword>
<dbReference type="AlphaFoldDB" id="A0A8J4FTI3"/>
<accession>A0A8J4FTI3</accession>
<evidence type="ECO:0000256" key="2">
    <source>
        <dbReference type="ARBA" id="ARBA00022741"/>
    </source>
</evidence>
<feature type="domain" description="Asn/Gln amidotransferase" evidence="8">
    <location>
        <begin position="2"/>
        <end position="118"/>
    </location>
</feature>
<dbReference type="SMART" id="SM00845">
    <property type="entry name" value="GatB_Yqey"/>
    <property type="match status" value="1"/>
</dbReference>
<protein>
    <recommendedName>
        <fullName evidence="8">Asn/Gln amidotransferase domain-containing protein</fullName>
    </recommendedName>
</protein>
<keyword evidence="5" id="KW-0496">Mitochondrion</keyword>
<dbReference type="InterPro" id="IPR018027">
    <property type="entry name" value="Asn/Gln_amidotransferase"/>
</dbReference>
<evidence type="ECO:0000256" key="7">
    <source>
        <dbReference type="ARBA" id="ARBA00047913"/>
    </source>
</evidence>
<dbReference type="SUPFAM" id="SSF89095">
    <property type="entry name" value="GatB/YqeY motif"/>
    <property type="match status" value="1"/>
</dbReference>
<dbReference type="Proteomes" id="UP000747110">
    <property type="component" value="Unassembled WGS sequence"/>
</dbReference>
<dbReference type="InterPro" id="IPR017959">
    <property type="entry name" value="Asn/Gln-tRNA_amidoTrfase_suB/E"/>
</dbReference>
<dbReference type="GO" id="GO:0070681">
    <property type="term" value="P:glutaminyl-tRNAGln biosynthesis via transamidation"/>
    <property type="evidence" value="ECO:0007669"/>
    <property type="project" value="TreeGrafter"/>
</dbReference>
<evidence type="ECO:0000259" key="8">
    <source>
        <dbReference type="SMART" id="SM00845"/>
    </source>
</evidence>
<dbReference type="InterPro" id="IPR003789">
    <property type="entry name" value="Asn/Gln_tRNA_amidoTrase-B-like"/>
</dbReference>
<keyword evidence="2" id="KW-0547">Nucleotide-binding</keyword>
<evidence type="ECO:0000256" key="6">
    <source>
        <dbReference type="ARBA" id="ARBA00047380"/>
    </source>
</evidence>
<dbReference type="EMBL" id="BNCP01000052">
    <property type="protein sequence ID" value="GIL89663.1"/>
    <property type="molecule type" value="Genomic_DNA"/>
</dbReference>
<evidence type="ECO:0000256" key="1">
    <source>
        <dbReference type="ARBA" id="ARBA00022598"/>
    </source>
</evidence>
<organism evidence="9 10">
    <name type="scientific">Volvox reticuliferus</name>
    <dbReference type="NCBI Taxonomy" id="1737510"/>
    <lineage>
        <taxon>Eukaryota</taxon>
        <taxon>Viridiplantae</taxon>
        <taxon>Chlorophyta</taxon>
        <taxon>core chlorophytes</taxon>
        <taxon>Chlorophyceae</taxon>
        <taxon>CS clade</taxon>
        <taxon>Chlamydomonadales</taxon>
        <taxon>Volvocaceae</taxon>
        <taxon>Volvox</taxon>
    </lineage>
</organism>
<gene>
    <name evidence="9" type="ORF">Vretifemale_17419</name>
</gene>
<dbReference type="Pfam" id="PF02637">
    <property type="entry name" value="GatB_Yqey"/>
    <property type="match status" value="1"/>
</dbReference>
<dbReference type="Gene3D" id="1.10.10.410">
    <property type="match status" value="1"/>
</dbReference>
<evidence type="ECO:0000256" key="3">
    <source>
        <dbReference type="ARBA" id="ARBA00022840"/>
    </source>
</evidence>
<keyword evidence="10" id="KW-1185">Reference proteome</keyword>
<dbReference type="OrthoDB" id="1722066at2759"/>
<dbReference type="InterPro" id="IPR023168">
    <property type="entry name" value="GatB_Yqey_C_2"/>
</dbReference>
<evidence type="ECO:0000256" key="5">
    <source>
        <dbReference type="ARBA" id="ARBA00023128"/>
    </source>
</evidence>
<name>A0A8J4FTI3_9CHLO</name>
<dbReference type="GO" id="GO:0005524">
    <property type="term" value="F:ATP binding"/>
    <property type="evidence" value="ECO:0007669"/>
    <property type="project" value="UniProtKB-KW"/>
</dbReference>
<comment type="catalytic activity">
    <reaction evidence="6">
        <text>L-aspartyl-tRNA(Asn) + L-glutamine + ATP + H2O = L-asparaginyl-tRNA(Asn) + L-glutamate + ADP + phosphate + 2 H(+)</text>
        <dbReference type="Rhea" id="RHEA:14513"/>
        <dbReference type="Rhea" id="RHEA-COMP:9674"/>
        <dbReference type="Rhea" id="RHEA-COMP:9677"/>
        <dbReference type="ChEBI" id="CHEBI:15377"/>
        <dbReference type="ChEBI" id="CHEBI:15378"/>
        <dbReference type="ChEBI" id="CHEBI:29985"/>
        <dbReference type="ChEBI" id="CHEBI:30616"/>
        <dbReference type="ChEBI" id="CHEBI:43474"/>
        <dbReference type="ChEBI" id="CHEBI:58359"/>
        <dbReference type="ChEBI" id="CHEBI:78515"/>
        <dbReference type="ChEBI" id="CHEBI:78516"/>
        <dbReference type="ChEBI" id="CHEBI:456216"/>
    </reaction>
</comment>
<comment type="catalytic activity">
    <reaction evidence="7">
        <text>L-glutamyl-tRNA(Gln) + L-glutamine + ATP + H2O = L-glutaminyl-tRNA(Gln) + L-glutamate + ADP + phosphate + H(+)</text>
        <dbReference type="Rhea" id="RHEA:17521"/>
        <dbReference type="Rhea" id="RHEA-COMP:9681"/>
        <dbReference type="Rhea" id="RHEA-COMP:9684"/>
        <dbReference type="ChEBI" id="CHEBI:15377"/>
        <dbReference type="ChEBI" id="CHEBI:15378"/>
        <dbReference type="ChEBI" id="CHEBI:29985"/>
        <dbReference type="ChEBI" id="CHEBI:30616"/>
        <dbReference type="ChEBI" id="CHEBI:43474"/>
        <dbReference type="ChEBI" id="CHEBI:58359"/>
        <dbReference type="ChEBI" id="CHEBI:78520"/>
        <dbReference type="ChEBI" id="CHEBI:78521"/>
        <dbReference type="ChEBI" id="CHEBI:456216"/>
    </reaction>
</comment>